<dbReference type="GO" id="GO:0005634">
    <property type="term" value="C:nucleus"/>
    <property type="evidence" value="ECO:0007669"/>
    <property type="project" value="UniProtKB-SubCell"/>
</dbReference>
<feature type="domain" description="C2H2-type" evidence="9">
    <location>
        <begin position="203"/>
        <end position="232"/>
    </location>
</feature>
<dbReference type="PROSITE" id="PS50157">
    <property type="entry name" value="ZINC_FINGER_C2H2_2"/>
    <property type="match status" value="4"/>
</dbReference>
<evidence type="ECO:0000256" key="1">
    <source>
        <dbReference type="ARBA" id="ARBA00004123"/>
    </source>
</evidence>
<dbReference type="FunFam" id="3.30.160.60:FF:002343">
    <property type="entry name" value="Zinc finger protein 33A"/>
    <property type="match status" value="1"/>
</dbReference>
<feature type="domain" description="C2H2-type" evidence="9">
    <location>
        <begin position="233"/>
        <end position="260"/>
    </location>
</feature>
<dbReference type="PANTHER" id="PTHR16515">
    <property type="entry name" value="PR DOMAIN ZINC FINGER PROTEIN"/>
    <property type="match status" value="1"/>
</dbReference>
<dbReference type="PROSITE" id="PS00028">
    <property type="entry name" value="ZINC_FINGER_C2H2_1"/>
    <property type="match status" value="4"/>
</dbReference>
<dbReference type="InterPro" id="IPR036236">
    <property type="entry name" value="Znf_C2H2_sf"/>
</dbReference>
<dbReference type="OrthoDB" id="427030at2759"/>
<accession>G2QS23</accession>
<evidence type="ECO:0000313" key="10">
    <source>
        <dbReference type="EMBL" id="AEO63413.1"/>
    </source>
</evidence>
<evidence type="ECO:0000256" key="7">
    <source>
        <dbReference type="PROSITE-ProRule" id="PRU00042"/>
    </source>
</evidence>
<dbReference type="GeneID" id="11516592"/>
<keyword evidence="2" id="KW-0479">Metal-binding</keyword>
<feature type="domain" description="C2H2-type" evidence="9">
    <location>
        <begin position="261"/>
        <end position="288"/>
    </location>
</feature>
<evidence type="ECO:0000256" key="6">
    <source>
        <dbReference type="ARBA" id="ARBA00023242"/>
    </source>
</evidence>
<keyword evidence="3" id="KW-0677">Repeat</keyword>
<evidence type="ECO:0000259" key="9">
    <source>
        <dbReference type="PROSITE" id="PS50157"/>
    </source>
</evidence>
<dbReference type="Proteomes" id="UP000008181">
    <property type="component" value="Chromosome 1"/>
</dbReference>
<feature type="compositionally biased region" description="Low complexity" evidence="8">
    <location>
        <begin position="418"/>
        <end position="429"/>
    </location>
</feature>
<dbReference type="FunFam" id="3.30.160.60:FF:000072">
    <property type="entry name" value="zinc finger protein 143 isoform X1"/>
    <property type="match status" value="1"/>
</dbReference>
<evidence type="ECO:0000256" key="2">
    <source>
        <dbReference type="ARBA" id="ARBA00022723"/>
    </source>
</evidence>
<evidence type="ECO:0000256" key="5">
    <source>
        <dbReference type="ARBA" id="ARBA00022833"/>
    </source>
</evidence>
<dbReference type="FunFam" id="3.30.160.60:FF:000202">
    <property type="entry name" value="Zinc finger protein 574"/>
    <property type="match status" value="1"/>
</dbReference>
<evidence type="ECO:0000313" key="11">
    <source>
        <dbReference type="Proteomes" id="UP000008181"/>
    </source>
</evidence>
<keyword evidence="6" id="KW-0539">Nucleus</keyword>
<dbReference type="InterPro" id="IPR050331">
    <property type="entry name" value="Zinc_finger"/>
</dbReference>
<feature type="domain" description="C2H2-type" evidence="9">
    <location>
        <begin position="292"/>
        <end position="317"/>
    </location>
</feature>
<protein>
    <recommendedName>
        <fullName evidence="9">C2H2-type domain-containing protein</fullName>
    </recommendedName>
</protein>
<keyword evidence="5" id="KW-0862">Zinc</keyword>
<keyword evidence="4 7" id="KW-0863">Zinc-finger</keyword>
<dbReference type="SUPFAM" id="SSF57667">
    <property type="entry name" value="beta-beta-alpha zinc fingers"/>
    <property type="match status" value="3"/>
</dbReference>
<dbReference type="GO" id="GO:0008270">
    <property type="term" value="F:zinc ion binding"/>
    <property type="evidence" value="ECO:0007669"/>
    <property type="project" value="UniProtKB-KW"/>
</dbReference>
<dbReference type="KEGG" id="ttt:THITE_2108632"/>
<name>G2QS23_THETT</name>
<evidence type="ECO:0000256" key="3">
    <source>
        <dbReference type="ARBA" id="ARBA00022737"/>
    </source>
</evidence>
<feature type="region of interest" description="Disordered" evidence="8">
    <location>
        <begin position="408"/>
        <end position="437"/>
    </location>
</feature>
<keyword evidence="11" id="KW-1185">Reference proteome</keyword>
<feature type="region of interest" description="Disordered" evidence="8">
    <location>
        <begin position="93"/>
        <end position="135"/>
    </location>
</feature>
<evidence type="ECO:0000256" key="8">
    <source>
        <dbReference type="SAM" id="MobiDB-lite"/>
    </source>
</evidence>
<dbReference type="Gene3D" id="3.30.160.60">
    <property type="entry name" value="Classic Zinc Finger"/>
    <property type="match status" value="4"/>
</dbReference>
<dbReference type="STRING" id="578455.G2QS23"/>
<dbReference type="PANTHER" id="PTHR16515:SF49">
    <property type="entry name" value="GASTRULA ZINC FINGER PROTEIN XLCGF49.1-LIKE-RELATED"/>
    <property type="match status" value="1"/>
</dbReference>
<dbReference type="GO" id="GO:0000978">
    <property type="term" value="F:RNA polymerase II cis-regulatory region sequence-specific DNA binding"/>
    <property type="evidence" value="ECO:0007669"/>
    <property type="project" value="UniProtKB-ARBA"/>
</dbReference>
<reference evidence="10 11" key="1">
    <citation type="journal article" date="2011" name="Nat. Biotechnol.">
        <title>Comparative genomic analysis of the thermophilic biomass-degrading fungi Myceliophthora thermophila and Thielavia terrestris.</title>
        <authorList>
            <person name="Berka R.M."/>
            <person name="Grigoriev I.V."/>
            <person name="Otillar R."/>
            <person name="Salamov A."/>
            <person name="Grimwood J."/>
            <person name="Reid I."/>
            <person name="Ishmael N."/>
            <person name="John T."/>
            <person name="Darmond C."/>
            <person name="Moisan M.-C."/>
            <person name="Henrissat B."/>
            <person name="Coutinho P.M."/>
            <person name="Lombard V."/>
            <person name="Natvig D.O."/>
            <person name="Lindquist E."/>
            <person name="Schmutz J."/>
            <person name="Lucas S."/>
            <person name="Harris P."/>
            <person name="Powlowski J."/>
            <person name="Bellemare A."/>
            <person name="Taylor D."/>
            <person name="Butler G."/>
            <person name="de Vries R.P."/>
            <person name="Allijn I.E."/>
            <person name="van den Brink J."/>
            <person name="Ushinsky S."/>
            <person name="Storms R."/>
            <person name="Powell A.J."/>
            <person name="Paulsen I.T."/>
            <person name="Elbourne L.D.H."/>
            <person name="Baker S.E."/>
            <person name="Magnuson J."/>
            <person name="LaBoissiere S."/>
            <person name="Clutterbuck A.J."/>
            <person name="Martinez D."/>
            <person name="Wogulis M."/>
            <person name="de Leon A.L."/>
            <person name="Rey M.W."/>
            <person name="Tsang A."/>
        </authorList>
    </citation>
    <scope>NUCLEOTIDE SEQUENCE [LARGE SCALE GENOMIC DNA]</scope>
    <source>
        <strain evidence="11">ATCC 38088 / NRRL 8126</strain>
    </source>
</reference>
<comment type="subcellular location">
    <subcellularLocation>
        <location evidence="1">Nucleus</location>
    </subcellularLocation>
</comment>
<evidence type="ECO:0000256" key="4">
    <source>
        <dbReference type="ARBA" id="ARBA00022771"/>
    </source>
</evidence>
<sequence length="518" mass="56698">MALGFLPPNPETWGRWPQHQHTGADCGMMDAGMVPYDCRPGATASIPRPELAQHFLPGPFNPASVPSPASPQYHAPVSYGGYSPYNPSSMLEAPFKPHGLQGRMDGLPLVGRSSSPSVKSEAKSTKSESPSPSTKVVIPNVRVQGAPVHEFNTAIDRLAKVIETKREILSSPNPAKEEPGQPNEGVEGGEMQQARGKAKRKRFCCDIPGCSKMFAQKNNLDTHRRAHTGESPYVCPICLHRFTQSVNLKSHIRRHLGERPYKCPQCPKAFSQPSNVKAHMKTHERRELRARWVCRFGSCRKSFTAKGNLKSHQNTYHVEAIEAFHAKLASIEDKSMITEEDKEMARYITEVHNLANKGIKGRGKGRKVKRLLPLPMQPSSAAAAATTTTTTTSLSAATAIVHGNPYSMPPLLPHAPPHHLQAAPQPSAAHHGHQHHHFYGLSNPAAYSMSRPSVSSAMLFGVGLGINTRDVVHGHGAYGMLDSDQISEASSVHSPPPVMHHVYDDEHARELAFGERLY</sequence>
<dbReference type="GO" id="GO:0032502">
    <property type="term" value="P:developmental process"/>
    <property type="evidence" value="ECO:0007669"/>
    <property type="project" value="UniProtKB-ARBA"/>
</dbReference>
<dbReference type="Pfam" id="PF00096">
    <property type="entry name" value="zf-C2H2"/>
    <property type="match status" value="2"/>
</dbReference>
<dbReference type="AlphaFoldDB" id="G2QS23"/>
<organism evidence="10 11">
    <name type="scientific">Thermothielavioides terrestris (strain ATCC 38088 / NRRL 8126)</name>
    <name type="common">Thielavia terrestris</name>
    <dbReference type="NCBI Taxonomy" id="578455"/>
    <lineage>
        <taxon>Eukaryota</taxon>
        <taxon>Fungi</taxon>
        <taxon>Dikarya</taxon>
        <taxon>Ascomycota</taxon>
        <taxon>Pezizomycotina</taxon>
        <taxon>Sordariomycetes</taxon>
        <taxon>Sordariomycetidae</taxon>
        <taxon>Sordariales</taxon>
        <taxon>Chaetomiaceae</taxon>
        <taxon>Thermothielavioides</taxon>
        <taxon>Thermothielavioides terrestris</taxon>
    </lineage>
</organism>
<dbReference type="GO" id="GO:0000981">
    <property type="term" value="F:DNA-binding transcription factor activity, RNA polymerase II-specific"/>
    <property type="evidence" value="ECO:0007669"/>
    <property type="project" value="UniProtKB-ARBA"/>
</dbReference>
<gene>
    <name evidence="10" type="ORF">THITE_2108632</name>
</gene>
<feature type="region of interest" description="Disordered" evidence="8">
    <location>
        <begin position="167"/>
        <end position="193"/>
    </location>
</feature>
<proteinExistence type="predicted"/>
<dbReference type="eggNOG" id="KOG1721">
    <property type="taxonomic scope" value="Eukaryota"/>
</dbReference>
<dbReference type="EMBL" id="CP003009">
    <property type="protein sequence ID" value="AEO63413.1"/>
    <property type="molecule type" value="Genomic_DNA"/>
</dbReference>
<dbReference type="RefSeq" id="XP_003649749.1">
    <property type="nucleotide sequence ID" value="XM_003649701.1"/>
</dbReference>
<dbReference type="InterPro" id="IPR013087">
    <property type="entry name" value="Znf_C2H2_type"/>
</dbReference>
<dbReference type="HOGENOM" id="CLU_028814_2_0_1"/>
<dbReference type="SMART" id="SM00355">
    <property type="entry name" value="ZnF_C2H2"/>
    <property type="match status" value="4"/>
</dbReference>